<evidence type="ECO:0008006" key="4">
    <source>
        <dbReference type="Google" id="ProtNLM"/>
    </source>
</evidence>
<accession>A0A6A6TQ55</accession>
<evidence type="ECO:0000313" key="3">
    <source>
        <dbReference type="Proteomes" id="UP000799324"/>
    </source>
</evidence>
<keyword evidence="1" id="KW-1133">Transmembrane helix</keyword>
<evidence type="ECO:0000256" key="1">
    <source>
        <dbReference type="SAM" id="Phobius"/>
    </source>
</evidence>
<dbReference type="AlphaFoldDB" id="A0A6A6TQ55"/>
<protein>
    <recommendedName>
        <fullName evidence="4">Heterokaryon incompatibility domain-containing protein</fullName>
    </recommendedName>
</protein>
<dbReference type="EMBL" id="MU004296">
    <property type="protein sequence ID" value="KAF2661083.1"/>
    <property type="molecule type" value="Genomic_DNA"/>
</dbReference>
<name>A0A6A6TQ55_9PLEO</name>
<keyword evidence="1" id="KW-0472">Membrane</keyword>
<dbReference type="PANTHER" id="PTHR33112:SF16">
    <property type="entry name" value="HETEROKARYON INCOMPATIBILITY DOMAIN-CONTAINING PROTEIN"/>
    <property type="match status" value="1"/>
</dbReference>
<sequence length="331" mass="37798">MEYAEKYVAMDLNRYTKLPTPLQERAWVLQEILLSTRTLAYSTSGVSWRCQSDDVEHGHSLQYRLPYRLPIFTDGFDAIKDWNELMLSDPHTDFTPAINYQKMLSWTALLNTYLSMKLSYESDRLFAIKGIITTLERRAGLKFIAELCITFLPFSLLWAFVSDSAMWGSPYTSWRSSLELSPSWSNSIRGGSLYVGPRDPEKWLNHTRSLTTVSSGSGAGPTLRILGKYYGPVQLGNGATVPSVMELGWRIFRKLTVVVRWDFEIKGDVEVVFVLLITGREQNSADAHGLVLTKDYHETAAWERIGVFQTAPRFMTMISTNFRKEGEFLVR</sequence>
<gene>
    <name evidence="2" type="ORF">K491DRAFT_711329</name>
</gene>
<dbReference type="PANTHER" id="PTHR33112">
    <property type="entry name" value="DOMAIN PROTEIN, PUTATIVE-RELATED"/>
    <property type="match status" value="1"/>
</dbReference>
<evidence type="ECO:0000313" key="2">
    <source>
        <dbReference type="EMBL" id="KAF2661083.1"/>
    </source>
</evidence>
<reference evidence="2" key="1">
    <citation type="journal article" date="2020" name="Stud. Mycol.">
        <title>101 Dothideomycetes genomes: a test case for predicting lifestyles and emergence of pathogens.</title>
        <authorList>
            <person name="Haridas S."/>
            <person name="Albert R."/>
            <person name="Binder M."/>
            <person name="Bloem J."/>
            <person name="Labutti K."/>
            <person name="Salamov A."/>
            <person name="Andreopoulos B."/>
            <person name="Baker S."/>
            <person name="Barry K."/>
            <person name="Bills G."/>
            <person name="Bluhm B."/>
            <person name="Cannon C."/>
            <person name="Castanera R."/>
            <person name="Culley D."/>
            <person name="Daum C."/>
            <person name="Ezra D."/>
            <person name="Gonzalez J."/>
            <person name="Henrissat B."/>
            <person name="Kuo A."/>
            <person name="Liang C."/>
            <person name="Lipzen A."/>
            <person name="Lutzoni F."/>
            <person name="Magnuson J."/>
            <person name="Mondo S."/>
            <person name="Nolan M."/>
            <person name="Ohm R."/>
            <person name="Pangilinan J."/>
            <person name="Park H.-J."/>
            <person name="Ramirez L."/>
            <person name="Alfaro M."/>
            <person name="Sun H."/>
            <person name="Tritt A."/>
            <person name="Yoshinaga Y."/>
            <person name="Zwiers L.-H."/>
            <person name="Turgeon B."/>
            <person name="Goodwin S."/>
            <person name="Spatafora J."/>
            <person name="Crous P."/>
            <person name="Grigoriev I."/>
        </authorList>
    </citation>
    <scope>NUCLEOTIDE SEQUENCE</scope>
    <source>
        <strain evidence="2">CBS 122681</strain>
    </source>
</reference>
<organism evidence="2 3">
    <name type="scientific">Lophiostoma macrostomum CBS 122681</name>
    <dbReference type="NCBI Taxonomy" id="1314788"/>
    <lineage>
        <taxon>Eukaryota</taxon>
        <taxon>Fungi</taxon>
        <taxon>Dikarya</taxon>
        <taxon>Ascomycota</taxon>
        <taxon>Pezizomycotina</taxon>
        <taxon>Dothideomycetes</taxon>
        <taxon>Pleosporomycetidae</taxon>
        <taxon>Pleosporales</taxon>
        <taxon>Lophiostomataceae</taxon>
        <taxon>Lophiostoma</taxon>
    </lineage>
</organism>
<keyword evidence="1" id="KW-0812">Transmembrane</keyword>
<proteinExistence type="predicted"/>
<dbReference type="Proteomes" id="UP000799324">
    <property type="component" value="Unassembled WGS sequence"/>
</dbReference>
<dbReference type="OrthoDB" id="5227973at2759"/>
<keyword evidence="3" id="KW-1185">Reference proteome</keyword>
<feature type="transmembrane region" description="Helical" evidence="1">
    <location>
        <begin position="143"/>
        <end position="161"/>
    </location>
</feature>